<evidence type="ECO:0000313" key="4">
    <source>
        <dbReference type="Proteomes" id="UP000007819"/>
    </source>
</evidence>
<keyword evidence="4" id="KW-1185">Reference proteome</keyword>
<feature type="compositionally biased region" description="Polar residues" evidence="1">
    <location>
        <begin position="147"/>
        <end position="160"/>
    </location>
</feature>
<accession>A0A8R1W8M0</accession>
<evidence type="ECO:0000256" key="1">
    <source>
        <dbReference type="SAM" id="MobiDB-lite"/>
    </source>
</evidence>
<dbReference type="OrthoDB" id="6625644at2759"/>
<dbReference type="AlphaFoldDB" id="A0A8R1W8M0"/>
<organism evidence="3 4">
    <name type="scientific">Acyrthosiphon pisum</name>
    <name type="common">Pea aphid</name>
    <dbReference type="NCBI Taxonomy" id="7029"/>
    <lineage>
        <taxon>Eukaryota</taxon>
        <taxon>Metazoa</taxon>
        <taxon>Ecdysozoa</taxon>
        <taxon>Arthropoda</taxon>
        <taxon>Hexapoda</taxon>
        <taxon>Insecta</taxon>
        <taxon>Pterygota</taxon>
        <taxon>Neoptera</taxon>
        <taxon>Paraneoptera</taxon>
        <taxon>Hemiptera</taxon>
        <taxon>Sternorrhyncha</taxon>
        <taxon>Aphidomorpha</taxon>
        <taxon>Aphidoidea</taxon>
        <taxon>Aphididae</taxon>
        <taxon>Macrosiphini</taxon>
        <taxon>Acyrthosiphon</taxon>
    </lineage>
</organism>
<feature type="chain" id="PRO_5035792239" evidence="2">
    <location>
        <begin position="26"/>
        <end position="160"/>
    </location>
</feature>
<dbReference type="KEGG" id="api:100575135"/>
<reference evidence="4" key="1">
    <citation type="submission" date="2010-06" db="EMBL/GenBank/DDBJ databases">
        <authorList>
            <person name="Jiang H."/>
            <person name="Abraham K."/>
            <person name="Ali S."/>
            <person name="Alsbrooks S.L."/>
            <person name="Anim B.N."/>
            <person name="Anosike U.S."/>
            <person name="Attaway T."/>
            <person name="Bandaranaike D.P."/>
            <person name="Battles P.K."/>
            <person name="Bell S.N."/>
            <person name="Bell A.V."/>
            <person name="Beltran B."/>
            <person name="Bickham C."/>
            <person name="Bustamante Y."/>
            <person name="Caleb T."/>
            <person name="Canada A."/>
            <person name="Cardenas V."/>
            <person name="Carter K."/>
            <person name="Chacko J."/>
            <person name="Chandrabose M.N."/>
            <person name="Chavez D."/>
            <person name="Chavez A."/>
            <person name="Chen L."/>
            <person name="Chu H.-S."/>
            <person name="Claassen K.J."/>
            <person name="Cockrell R."/>
            <person name="Collins M."/>
            <person name="Cooper J.A."/>
            <person name="Cree A."/>
            <person name="Curry S.M."/>
            <person name="Da Y."/>
            <person name="Dao M.D."/>
            <person name="Das B."/>
            <person name="Davila M.-L."/>
            <person name="Davy-Carroll L."/>
            <person name="Denson S."/>
            <person name="Dinh H."/>
            <person name="Ebong V.E."/>
            <person name="Edwards J.R."/>
            <person name="Egan A."/>
            <person name="El-Daye J."/>
            <person name="Escobedo L."/>
            <person name="Fernandez S."/>
            <person name="Fernando P.R."/>
            <person name="Flagg N."/>
            <person name="Forbes L.D."/>
            <person name="Fowler R.G."/>
            <person name="Fu Q."/>
            <person name="Gabisi R.A."/>
            <person name="Ganer J."/>
            <person name="Garbino Pronczuk A."/>
            <person name="Garcia R.M."/>
            <person name="Garner T."/>
            <person name="Garrett T.E."/>
            <person name="Gonzalez D.A."/>
            <person name="Hamid H."/>
            <person name="Hawkins E.S."/>
            <person name="Hirani K."/>
            <person name="Hogues M.E."/>
            <person name="Hollins B."/>
            <person name="Hsiao C.-H."/>
            <person name="Jabil R."/>
            <person name="James M.L."/>
            <person name="Jhangiani S.N."/>
            <person name="Johnson B."/>
            <person name="Johnson Q."/>
            <person name="Joshi V."/>
            <person name="Kalu J.B."/>
            <person name="Kam C."/>
            <person name="Kashfia A."/>
            <person name="Keebler J."/>
            <person name="Kisamo H."/>
            <person name="Kovar C.L."/>
            <person name="Lago L.A."/>
            <person name="Lai C.-Y."/>
            <person name="Laidlaw J."/>
            <person name="Lara F."/>
            <person name="Le T.-K."/>
            <person name="Lee S.L."/>
            <person name="Legall F.H."/>
            <person name="Lemon S.J."/>
            <person name="Lewis L.R."/>
            <person name="Li B."/>
            <person name="Liu Y."/>
            <person name="Liu Y.-S."/>
            <person name="Lopez J."/>
            <person name="Lozado R.J."/>
            <person name="Lu J."/>
            <person name="Madu R.C."/>
            <person name="Maheshwari M."/>
            <person name="Maheshwari R."/>
            <person name="Malloy K."/>
            <person name="Martinez E."/>
            <person name="Mathew T."/>
            <person name="Mercado I.C."/>
            <person name="Mercado C."/>
            <person name="Meyer B."/>
            <person name="Montgomery K."/>
            <person name="Morgan M.B."/>
            <person name="Munidasa M."/>
            <person name="Nazareth L.V."/>
            <person name="Nelson J."/>
            <person name="Ng B.M."/>
            <person name="Nguyen N.B."/>
            <person name="Nguyen P.Q."/>
            <person name="Nguyen T."/>
            <person name="Obregon M."/>
            <person name="Okwuonu G.O."/>
            <person name="Onwere C.G."/>
            <person name="Orozco G."/>
            <person name="Parra A."/>
            <person name="Patel S."/>
            <person name="Patil S."/>
            <person name="Perez A."/>
            <person name="Perez Y."/>
            <person name="Pham C."/>
            <person name="Primus E.L."/>
            <person name="Pu L.-L."/>
            <person name="Puazo M."/>
            <person name="Qin X."/>
            <person name="Quiroz J.B."/>
            <person name="Reese J."/>
            <person name="Richards S."/>
            <person name="Rives C.M."/>
            <person name="Robberts R."/>
            <person name="Ruiz S.J."/>
            <person name="Ruiz M.J."/>
            <person name="Santibanez J."/>
            <person name="Schneider B.W."/>
            <person name="Sisson I."/>
            <person name="Smith M."/>
            <person name="Sodergren E."/>
            <person name="Song X.-Z."/>
            <person name="Song B.B."/>
            <person name="Summersgill H."/>
            <person name="Thelus R."/>
            <person name="Thornton R.D."/>
            <person name="Trejos Z.Y."/>
            <person name="Usmani K."/>
            <person name="Vattathil S."/>
            <person name="Villasana D."/>
            <person name="Walker D.L."/>
            <person name="Wang S."/>
            <person name="Wang K."/>
            <person name="White C.S."/>
            <person name="Williams A.C."/>
            <person name="Williamson J."/>
            <person name="Wilson K."/>
            <person name="Woghiren I.O."/>
            <person name="Woodworth J.R."/>
            <person name="Worley K.C."/>
            <person name="Wright R.A."/>
            <person name="Wu W."/>
            <person name="Young L."/>
            <person name="Zhang L."/>
            <person name="Zhang J."/>
            <person name="Zhu Y."/>
            <person name="Muzny D.M."/>
            <person name="Weinstock G."/>
            <person name="Gibbs R.A."/>
        </authorList>
    </citation>
    <scope>NUCLEOTIDE SEQUENCE [LARGE SCALE GENOMIC DNA]</scope>
    <source>
        <strain evidence="4">LSR1</strain>
    </source>
</reference>
<dbReference type="EnsemblMetazoa" id="XM_003244082.4">
    <property type="protein sequence ID" value="XP_003244130.1"/>
    <property type="gene ID" value="LOC100575135"/>
</dbReference>
<keyword evidence="2" id="KW-0732">Signal</keyword>
<sequence>MFSFIMQIFLVMVCQLALLVRLINGQFRLNDDRHFLNKYKPRHRDEELVELLHDVNDISLPYPSHESPEIAVLHKENLSNLPVPSVGINGLMRHGYVFYKEEDEKIYDTKFIEASKMADEIFSEWKNQSLTSDLQMHWSDDTKKTSETNISNSQNPIPIL</sequence>
<evidence type="ECO:0000313" key="3">
    <source>
        <dbReference type="EnsemblMetazoa" id="XP_003244130.1"/>
    </source>
</evidence>
<proteinExistence type="predicted"/>
<dbReference type="Proteomes" id="UP000007819">
    <property type="component" value="Chromosome X"/>
</dbReference>
<dbReference type="RefSeq" id="XP_003244130.1">
    <property type="nucleotide sequence ID" value="XM_003244082.3"/>
</dbReference>
<feature type="signal peptide" evidence="2">
    <location>
        <begin position="1"/>
        <end position="25"/>
    </location>
</feature>
<name>A0A8R1W8M0_ACYPI</name>
<protein>
    <submittedName>
        <fullName evidence="3">Uncharacterized protein</fullName>
    </submittedName>
</protein>
<feature type="region of interest" description="Disordered" evidence="1">
    <location>
        <begin position="140"/>
        <end position="160"/>
    </location>
</feature>
<evidence type="ECO:0000256" key="2">
    <source>
        <dbReference type="SAM" id="SignalP"/>
    </source>
</evidence>
<reference evidence="3" key="2">
    <citation type="submission" date="2022-06" db="UniProtKB">
        <authorList>
            <consortium name="EnsemblMetazoa"/>
        </authorList>
    </citation>
    <scope>IDENTIFICATION</scope>
</reference>
<dbReference type="GeneID" id="100575135"/>